<sequence>MSDKPLTPAQMQHRLMNRVLGQRQTGSVFCRICQGNDWSGRFAHMDGCPVAHVLPPTRTDGSA</sequence>
<comment type="caution">
    <text evidence="1">The sequence shown here is derived from an EMBL/GenBank/DDBJ whole genome shotgun (WGS) entry which is preliminary data.</text>
</comment>
<gene>
    <name evidence="1" type="ORF">GO986_17790</name>
</gene>
<accession>A0A7C9I521</accession>
<evidence type="ECO:0000313" key="1">
    <source>
        <dbReference type="EMBL" id="MVN88591.1"/>
    </source>
</evidence>
<dbReference type="EMBL" id="WQLB01000031">
    <property type="protein sequence ID" value="MVN88591.1"/>
    <property type="molecule type" value="Genomic_DNA"/>
</dbReference>
<proteinExistence type="predicted"/>
<evidence type="ECO:0000313" key="2">
    <source>
        <dbReference type="Proteomes" id="UP000483286"/>
    </source>
</evidence>
<reference evidence="1 2" key="1">
    <citation type="submission" date="2019-12" db="EMBL/GenBank/DDBJ databases">
        <title>Deinococcus sp. HMF7620 Genome sequencing and assembly.</title>
        <authorList>
            <person name="Kang H."/>
            <person name="Kim H."/>
            <person name="Joh K."/>
        </authorList>
    </citation>
    <scope>NUCLEOTIDE SEQUENCE [LARGE SCALE GENOMIC DNA]</scope>
    <source>
        <strain evidence="1 2">HMF7620</strain>
    </source>
</reference>
<organism evidence="1 2">
    <name type="scientific">Deinococcus arboris</name>
    <dbReference type="NCBI Taxonomy" id="2682977"/>
    <lineage>
        <taxon>Bacteria</taxon>
        <taxon>Thermotogati</taxon>
        <taxon>Deinococcota</taxon>
        <taxon>Deinococci</taxon>
        <taxon>Deinococcales</taxon>
        <taxon>Deinococcaceae</taxon>
        <taxon>Deinococcus</taxon>
    </lineage>
</organism>
<protein>
    <submittedName>
        <fullName evidence="1">Uncharacterized protein</fullName>
    </submittedName>
</protein>
<dbReference type="RefSeq" id="WP_157460651.1">
    <property type="nucleotide sequence ID" value="NZ_WQLB01000031.1"/>
</dbReference>
<name>A0A7C9I521_9DEIO</name>
<dbReference type="AlphaFoldDB" id="A0A7C9I521"/>
<dbReference type="Proteomes" id="UP000483286">
    <property type="component" value="Unassembled WGS sequence"/>
</dbReference>
<keyword evidence="2" id="KW-1185">Reference proteome</keyword>